<evidence type="ECO:0000313" key="1">
    <source>
        <dbReference type="EMBL" id="KAG7498544.1"/>
    </source>
</evidence>
<name>A0AAV6R251_SOLSE</name>
<reference evidence="1 2" key="1">
    <citation type="journal article" date="2021" name="Sci. Rep.">
        <title>Chromosome anchoring in Senegalese sole (Solea senegalensis) reveals sex-associated markers and genome rearrangements in flatfish.</title>
        <authorList>
            <person name="Guerrero-Cozar I."/>
            <person name="Gomez-Garrido J."/>
            <person name="Berbel C."/>
            <person name="Martinez-Blanch J.F."/>
            <person name="Alioto T."/>
            <person name="Claros M.G."/>
            <person name="Gagnaire P.A."/>
            <person name="Manchado M."/>
        </authorList>
    </citation>
    <scope>NUCLEOTIDE SEQUENCE [LARGE SCALE GENOMIC DNA]</scope>
    <source>
        <strain evidence="1">Sse05_10M</strain>
    </source>
</reference>
<dbReference type="Proteomes" id="UP000693946">
    <property type="component" value="Linkage Group LG21"/>
</dbReference>
<dbReference type="EMBL" id="JAGKHQ010000014">
    <property type="protein sequence ID" value="KAG7498544.1"/>
    <property type="molecule type" value="Genomic_DNA"/>
</dbReference>
<protein>
    <recommendedName>
        <fullName evidence="3">Secreted protein</fullName>
    </recommendedName>
</protein>
<proteinExistence type="predicted"/>
<sequence>MFRTLPPLLASSAMNGNGNDAEVPVALLASAAIHRKKIRGIYEFVFGKKKEKKFLFVRLLLFLPLHNNLSRPFSTTATVKKIDVVWFPAR</sequence>
<gene>
    <name evidence="1" type="ORF">JOB18_012258</name>
</gene>
<organism evidence="1 2">
    <name type="scientific">Solea senegalensis</name>
    <name type="common">Senegalese sole</name>
    <dbReference type="NCBI Taxonomy" id="28829"/>
    <lineage>
        <taxon>Eukaryota</taxon>
        <taxon>Metazoa</taxon>
        <taxon>Chordata</taxon>
        <taxon>Craniata</taxon>
        <taxon>Vertebrata</taxon>
        <taxon>Euteleostomi</taxon>
        <taxon>Actinopterygii</taxon>
        <taxon>Neopterygii</taxon>
        <taxon>Teleostei</taxon>
        <taxon>Neoteleostei</taxon>
        <taxon>Acanthomorphata</taxon>
        <taxon>Carangaria</taxon>
        <taxon>Pleuronectiformes</taxon>
        <taxon>Pleuronectoidei</taxon>
        <taxon>Soleidae</taxon>
        <taxon>Solea</taxon>
    </lineage>
</organism>
<keyword evidence="2" id="KW-1185">Reference proteome</keyword>
<comment type="caution">
    <text evidence="1">The sequence shown here is derived from an EMBL/GenBank/DDBJ whole genome shotgun (WGS) entry which is preliminary data.</text>
</comment>
<dbReference type="AlphaFoldDB" id="A0AAV6R251"/>
<evidence type="ECO:0008006" key="3">
    <source>
        <dbReference type="Google" id="ProtNLM"/>
    </source>
</evidence>
<evidence type="ECO:0000313" key="2">
    <source>
        <dbReference type="Proteomes" id="UP000693946"/>
    </source>
</evidence>
<accession>A0AAV6R251</accession>